<evidence type="ECO:0000313" key="1">
    <source>
        <dbReference type="EMBL" id="CAG5095604.1"/>
    </source>
</evidence>
<proteinExistence type="predicted"/>
<gene>
    <name evidence="1" type="ORF">OKIOD_LOCUS5817</name>
</gene>
<accession>A0ABN7SFJ1</accession>
<sequence>MKVLETIPPNDDFKMRHPSPLYPQKVGRQALHFSPQLGCWFTLKIEESLPCFAIQMKFYETDHDPFTMNKPCRFKAKKRFQPVNVFLVKESVPCGFDRMVPEELFDFANVLREGVQLEQYAAILIRMDDCYSNVPVVCTEEQSSSQLWKNENSVHVMLEVGLALAAEAGITKNMTANEYFLHKMMSSHLSRSFKKINLDECRCASCY</sequence>
<organism evidence="1 2">
    <name type="scientific">Oikopleura dioica</name>
    <name type="common">Tunicate</name>
    <dbReference type="NCBI Taxonomy" id="34765"/>
    <lineage>
        <taxon>Eukaryota</taxon>
        <taxon>Metazoa</taxon>
        <taxon>Chordata</taxon>
        <taxon>Tunicata</taxon>
        <taxon>Appendicularia</taxon>
        <taxon>Copelata</taxon>
        <taxon>Oikopleuridae</taxon>
        <taxon>Oikopleura</taxon>
    </lineage>
</organism>
<reference evidence="1 2" key="1">
    <citation type="submission" date="2021-04" db="EMBL/GenBank/DDBJ databases">
        <authorList>
            <person name="Bliznina A."/>
        </authorList>
    </citation>
    <scope>NUCLEOTIDE SEQUENCE [LARGE SCALE GENOMIC DNA]</scope>
</reference>
<evidence type="ECO:0000313" key="2">
    <source>
        <dbReference type="Proteomes" id="UP001158576"/>
    </source>
</evidence>
<dbReference type="Proteomes" id="UP001158576">
    <property type="component" value="Chromosome XSR"/>
</dbReference>
<keyword evidence="2" id="KW-1185">Reference proteome</keyword>
<name>A0ABN7SFJ1_OIKDI</name>
<dbReference type="EMBL" id="OU015569">
    <property type="protein sequence ID" value="CAG5095604.1"/>
    <property type="molecule type" value="Genomic_DNA"/>
</dbReference>
<protein>
    <submittedName>
        <fullName evidence="1">Oidioi.mRNA.OKI2018_I69.XSR.g14259.t1.cds</fullName>
    </submittedName>
</protein>